<name>A0A419DAR4_9BACT</name>
<feature type="region of interest" description="Disordered" evidence="2">
    <location>
        <begin position="36"/>
        <end position="59"/>
    </location>
</feature>
<gene>
    <name evidence="4" type="ORF">C4544_05915</name>
</gene>
<dbReference type="PANTHER" id="PTHR30290">
    <property type="entry name" value="PERIPLASMIC BINDING COMPONENT OF ABC TRANSPORTER"/>
    <property type="match status" value="1"/>
</dbReference>
<dbReference type="InterPro" id="IPR039424">
    <property type="entry name" value="SBP_5"/>
</dbReference>
<evidence type="ECO:0000256" key="1">
    <source>
        <dbReference type="ARBA" id="ARBA00022729"/>
    </source>
</evidence>
<organism evidence="4 5">
    <name type="scientific">candidate division WS5 bacterium</name>
    <dbReference type="NCBI Taxonomy" id="2093353"/>
    <lineage>
        <taxon>Bacteria</taxon>
        <taxon>candidate division WS5</taxon>
    </lineage>
</organism>
<evidence type="ECO:0000313" key="4">
    <source>
        <dbReference type="EMBL" id="RJO60183.1"/>
    </source>
</evidence>
<protein>
    <submittedName>
        <fullName evidence="4">ABC transporter substrate-binding protein</fullName>
    </submittedName>
</protein>
<reference evidence="4 5" key="1">
    <citation type="journal article" date="2017" name="ISME J.">
        <title>Energy and carbon metabolisms in a deep terrestrial subsurface fluid microbial community.</title>
        <authorList>
            <person name="Momper L."/>
            <person name="Jungbluth S.P."/>
            <person name="Lee M.D."/>
            <person name="Amend J.P."/>
        </authorList>
    </citation>
    <scope>NUCLEOTIDE SEQUENCE [LARGE SCALE GENOMIC DNA]</scope>
    <source>
        <strain evidence="4">SURF_29</strain>
    </source>
</reference>
<feature type="non-terminal residue" evidence="4">
    <location>
        <position position="625"/>
    </location>
</feature>
<proteinExistence type="predicted"/>
<feature type="region of interest" description="Disordered" evidence="2">
    <location>
        <begin position="585"/>
        <end position="625"/>
    </location>
</feature>
<keyword evidence="1" id="KW-0732">Signal</keyword>
<dbReference type="Pfam" id="PF00496">
    <property type="entry name" value="SBP_bac_5"/>
    <property type="match status" value="1"/>
</dbReference>
<dbReference type="SUPFAM" id="SSF53850">
    <property type="entry name" value="Periplasmic binding protein-like II"/>
    <property type="match status" value="1"/>
</dbReference>
<dbReference type="AlphaFoldDB" id="A0A419DAR4"/>
<dbReference type="GO" id="GO:0015833">
    <property type="term" value="P:peptide transport"/>
    <property type="evidence" value="ECO:0007669"/>
    <property type="project" value="TreeGrafter"/>
</dbReference>
<evidence type="ECO:0000313" key="5">
    <source>
        <dbReference type="Proteomes" id="UP000285655"/>
    </source>
</evidence>
<dbReference type="Gene3D" id="3.10.105.10">
    <property type="entry name" value="Dipeptide-binding Protein, Domain 3"/>
    <property type="match status" value="1"/>
</dbReference>
<dbReference type="PANTHER" id="PTHR30290:SF38">
    <property type="entry name" value="D,D-DIPEPTIDE-BINDING PERIPLASMIC PROTEIN DDPA-RELATED"/>
    <property type="match status" value="1"/>
</dbReference>
<dbReference type="CDD" id="cd00995">
    <property type="entry name" value="PBP2_NikA_DppA_OppA_like"/>
    <property type="match status" value="1"/>
</dbReference>
<evidence type="ECO:0000259" key="3">
    <source>
        <dbReference type="Pfam" id="PF00496"/>
    </source>
</evidence>
<sequence>MGGAILGKNLTLVGLFVILGSLLACGLNPAVVPTTETPLNQEPTSAPHPDTVASPKEYLTPNPVESSMPVYGGILEYAGELPRSFDAHQKVGYGPTDTLPTFNQLVIFDLTYKETVPENIIGDLAESWEWNYDGTEITFKLYQGVKWHDGVPFTADDVVYSLDKMADVNRSAISNWFPAYQRSERVDDYTVKVHLKYASAGFMISLAQGESQIQPKHLAGTDDQSADFMVGTGPFYLDDYIVRVHLKWRRNPEYFKKDQYGNQLPYLDGLTLYQANNTTVNDMLVGRRLDIKNPTTGAATTDTYEYLKNGAPDLLWQKRERDQGSAMFLNLKHKPLDDVRVRRAMALVLVEEDLIIGYSGDVKFGSLDSGLLTPGLGLSKDEVKKLMGWDKPYEERVAEAQRLMAEAGYPDGFKISMMALGTTQTQAGATIVFSDALRKYLKIESELYPVLSLAAPEMQKRLEEDNYDLWATNLRVGQDPVYLKDYFGTGGVSNWSHYSNPDLDKMLAELDQIVDTAKRRETVLAMERILLTDLPALPTGCFIGNWMPYYPYVKNIRWNNLSYSNVNRLEDVWIDKEVYQNIRGNLPPVESEIPTPTPTPTPAPTPTPSPTPATTSGTTPATGDL</sequence>
<dbReference type="InterPro" id="IPR000914">
    <property type="entry name" value="SBP_5_dom"/>
</dbReference>
<evidence type="ECO:0000256" key="2">
    <source>
        <dbReference type="SAM" id="MobiDB-lite"/>
    </source>
</evidence>
<feature type="compositionally biased region" description="Pro residues" evidence="2">
    <location>
        <begin position="595"/>
        <end position="611"/>
    </location>
</feature>
<dbReference type="Gene3D" id="3.40.190.10">
    <property type="entry name" value="Periplasmic binding protein-like II"/>
    <property type="match status" value="1"/>
</dbReference>
<dbReference type="GO" id="GO:1904680">
    <property type="term" value="F:peptide transmembrane transporter activity"/>
    <property type="evidence" value="ECO:0007669"/>
    <property type="project" value="TreeGrafter"/>
</dbReference>
<dbReference type="EMBL" id="QZJW01000052">
    <property type="protein sequence ID" value="RJO60183.1"/>
    <property type="molecule type" value="Genomic_DNA"/>
</dbReference>
<feature type="compositionally biased region" description="Low complexity" evidence="2">
    <location>
        <begin position="612"/>
        <end position="625"/>
    </location>
</feature>
<comment type="caution">
    <text evidence="4">The sequence shown here is derived from an EMBL/GenBank/DDBJ whole genome shotgun (WGS) entry which is preliminary data.</text>
</comment>
<accession>A0A419DAR4</accession>
<feature type="domain" description="Solute-binding protein family 5" evidence="3">
    <location>
        <begin position="120"/>
        <end position="475"/>
    </location>
</feature>
<dbReference type="Proteomes" id="UP000285655">
    <property type="component" value="Unassembled WGS sequence"/>
</dbReference>